<dbReference type="EMBL" id="JAMFMB010000004">
    <property type="protein sequence ID" value="MCL6282962.1"/>
    <property type="molecule type" value="Genomic_DNA"/>
</dbReference>
<dbReference type="Pfam" id="PF16156">
    <property type="entry name" value="DUF4864"/>
    <property type="match status" value="1"/>
</dbReference>
<name>A0ABT0Q0I5_9RHOB</name>
<dbReference type="Proteomes" id="UP001203880">
    <property type="component" value="Unassembled WGS sequence"/>
</dbReference>
<evidence type="ECO:0000256" key="1">
    <source>
        <dbReference type="SAM" id="SignalP"/>
    </source>
</evidence>
<keyword evidence="3" id="KW-1185">Reference proteome</keyword>
<protein>
    <submittedName>
        <fullName evidence="2">DUF4864 domain-containing protein</fullName>
    </submittedName>
</protein>
<dbReference type="InterPro" id="IPR032347">
    <property type="entry name" value="DUF4864"/>
</dbReference>
<evidence type="ECO:0000313" key="3">
    <source>
        <dbReference type="Proteomes" id="UP001203880"/>
    </source>
</evidence>
<reference evidence="2" key="1">
    <citation type="submission" date="2022-05" db="EMBL/GenBank/DDBJ databases">
        <authorList>
            <person name="Park J.-S."/>
        </authorList>
    </citation>
    <scope>NUCLEOTIDE SEQUENCE</scope>
    <source>
        <strain evidence="2">2012CJ41-6</strain>
    </source>
</reference>
<feature type="chain" id="PRO_5046034420" evidence="1">
    <location>
        <begin position="23"/>
        <end position="135"/>
    </location>
</feature>
<keyword evidence="1" id="KW-0732">Signal</keyword>
<evidence type="ECO:0000313" key="2">
    <source>
        <dbReference type="EMBL" id="MCL6282962.1"/>
    </source>
</evidence>
<gene>
    <name evidence="2" type="ORF">M3P21_05390</name>
</gene>
<proteinExistence type="predicted"/>
<accession>A0ABT0Q0I5</accession>
<sequence length="135" mass="14908">MRHLILCLALALGLGLSLSARAQNNEIEANIRAQIDALKADDFVTAFSFASPSIQRMFGTPENFGAMVRSGYPMVWRPAEVRFLELREVSGQLWQKVMITDAAGHVHVLDYQMVEVENGWKINGVHLLDAPGSAV</sequence>
<organism evidence="2 3">
    <name type="scientific">Ruegeria spongiae</name>
    <dbReference type="NCBI Taxonomy" id="2942209"/>
    <lineage>
        <taxon>Bacteria</taxon>
        <taxon>Pseudomonadati</taxon>
        <taxon>Pseudomonadota</taxon>
        <taxon>Alphaproteobacteria</taxon>
        <taxon>Rhodobacterales</taxon>
        <taxon>Roseobacteraceae</taxon>
        <taxon>Ruegeria</taxon>
    </lineage>
</organism>
<dbReference type="RefSeq" id="WP_249707480.1">
    <property type="nucleotide sequence ID" value="NZ_JAMFMB010000004.1"/>
</dbReference>
<comment type="caution">
    <text evidence="2">The sequence shown here is derived from an EMBL/GenBank/DDBJ whole genome shotgun (WGS) entry which is preliminary data.</text>
</comment>
<feature type="signal peptide" evidence="1">
    <location>
        <begin position="1"/>
        <end position="22"/>
    </location>
</feature>